<protein>
    <submittedName>
        <fullName evidence="1">Uncharacterized protein</fullName>
    </submittedName>
</protein>
<feature type="non-terminal residue" evidence="1">
    <location>
        <position position="90"/>
    </location>
</feature>
<keyword evidence="2" id="KW-1185">Reference proteome</keyword>
<name>A0A367INU5_RHIAZ</name>
<organism evidence="1 2">
    <name type="scientific">Rhizopus azygosporus</name>
    <name type="common">Rhizopus microsporus var. azygosporus</name>
    <dbReference type="NCBI Taxonomy" id="86630"/>
    <lineage>
        <taxon>Eukaryota</taxon>
        <taxon>Fungi</taxon>
        <taxon>Fungi incertae sedis</taxon>
        <taxon>Mucoromycota</taxon>
        <taxon>Mucoromycotina</taxon>
        <taxon>Mucoromycetes</taxon>
        <taxon>Mucorales</taxon>
        <taxon>Mucorineae</taxon>
        <taxon>Rhizopodaceae</taxon>
        <taxon>Rhizopus</taxon>
    </lineage>
</organism>
<comment type="caution">
    <text evidence="1">The sequence shown here is derived from an EMBL/GenBank/DDBJ whole genome shotgun (WGS) entry which is preliminary data.</text>
</comment>
<dbReference type="AlphaFoldDB" id="A0A367INU5"/>
<dbReference type="EMBL" id="PJQL01004553">
    <property type="protein sequence ID" value="RCH79354.1"/>
    <property type="molecule type" value="Genomic_DNA"/>
</dbReference>
<evidence type="ECO:0000313" key="2">
    <source>
        <dbReference type="Proteomes" id="UP000252139"/>
    </source>
</evidence>
<accession>A0A367INU5</accession>
<reference evidence="1 2" key="1">
    <citation type="journal article" date="2018" name="G3 (Bethesda)">
        <title>Phylogenetic and Phylogenomic Definition of Rhizopus Species.</title>
        <authorList>
            <person name="Gryganskyi A.P."/>
            <person name="Golan J."/>
            <person name="Dolatabadi S."/>
            <person name="Mondo S."/>
            <person name="Robb S."/>
            <person name="Idnurm A."/>
            <person name="Muszewska A."/>
            <person name="Steczkiewicz K."/>
            <person name="Masonjones S."/>
            <person name="Liao H.L."/>
            <person name="Gajdeczka M.T."/>
            <person name="Anike F."/>
            <person name="Vuek A."/>
            <person name="Anishchenko I.M."/>
            <person name="Voigt K."/>
            <person name="de Hoog G.S."/>
            <person name="Smith M.E."/>
            <person name="Heitman J."/>
            <person name="Vilgalys R."/>
            <person name="Stajich J.E."/>
        </authorList>
    </citation>
    <scope>NUCLEOTIDE SEQUENCE [LARGE SCALE GENOMIC DNA]</scope>
    <source>
        <strain evidence="1 2">CBS 357.93</strain>
    </source>
</reference>
<dbReference type="Proteomes" id="UP000252139">
    <property type="component" value="Unassembled WGS sequence"/>
</dbReference>
<gene>
    <name evidence="1" type="ORF">CU097_001047</name>
</gene>
<evidence type="ECO:0000313" key="1">
    <source>
        <dbReference type="EMBL" id="RCH79354.1"/>
    </source>
</evidence>
<sequence length="90" mass="10342">MKYIVIGTCKKLYQSRRQQFNAFLLSTRQVLISTCHPVPQANPILLVPASHSDSFQRQAIEVRKANMKGITTYHIDKFVEAVMDVVVRHE</sequence>
<proteinExistence type="predicted"/>